<feature type="domain" description="HRDC" evidence="10">
    <location>
        <begin position="448"/>
        <end position="528"/>
    </location>
</feature>
<comment type="caution">
    <text evidence="11">The sequence shown here is derived from an EMBL/GenBank/DDBJ whole genome shotgun (WGS) entry which is preliminary data.</text>
</comment>
<dbReference type="GO" id="GO:0071036">
    <property type="term" value="P:nuclear polyadenylation-dependent snoRNA catabolic process"/>
    <property type="evidence" value="ECO:0007669"/>
    <property type="project" value="TreeGrafter"/>
</dbReference>
<evidence type="ECO:0000256" key="3">
    <source>
        <dbReference type="ARBA" id="ARBA00022722"/>
    </source>
</evidence>
<keyword evidence="7" id="KW-0539">Nucleus</keyword>
<dbReference type="GO" id="GO:0000176">
    <property type="term" value="C:nuclear exosome (RNase complex)"/>
    <property type="evidence" value="ECO:0007669"/>
    <property type="project" value="InterPro"/>
</dbReference>
<dbReference type="CDD" id="cd06147">
    <property type="entry name" value="Rrp6p_like_exo"/>
    <property type="match status" value="1"/>
</dbReference>
<feature type="compositionally biased region" description="Basic and acidic residues" evidence="9">
    <location>
        <begin position="704"/>
        <end position="713"/>
    </location>
</feature>
<dbReference type="SMART" id="SM00474">
    <property type="entry name" value="35EXOc"/>
    <property type="match status" value="1"/>
</dbReference>
<dbReference type="InterPro" id="IPR036397">
    <property type="entry name" value="RNaseH_sf"/>
</dbReference>
<dbReference type="GO" id="GO:0005730">
    <property type="term" value="C:nucleolus"/>
    <property type="evidence" value="ECO:0007669"/>
    <property type="project" value="TreeGrafter"/>
</dbReference>
<dbReference type="GO" id="GO:0071035">
    <property type="term" value="P:nuclear polyadenylation-dependent rRNA catabolic process"/>
    <property type="evidence" value="ECO:0007669"/>
    <property type="project" value="TreeGrafter"/>
</dbReference>
<evidence type="ECO:0000256" key="7">
    <source>
        <dbReference type="ARBA" id="ARBA00023242"/>
    </source>
</evidence>
<keyword evidence="6" id="KW-0269">Exonuclease</keyword>
<dbReference type="InterPro" id="IPR044876">
    <property type="entry name" value="HRDC_dom_sf"/>
</dbReference>
<name>A0A1Y1WXN6_9FUNG</name>
<dbReference type="InterPro" id="IPR012588">
    <property type="entry name" value="Exosome-assoc_fac_Rrp6_N"/>
</dbReference>
<accession>A0A1Y1WXN6</accession>
<proteinExistence type="inferred from homology"/>
<keyword evidence="5" id="KW-0271">Exosome</keyword>
<dbReference type="GO" id="GO:0071037">
    <property type="term" value="P:nuclear polyadenylation-dependent snRNA catabolic process"/>
    <property type="evidence" value="ECO:0007669"/>
    <property type="project" value="TreeGrafter"/>
</dbReference>
<dbReference type="AlphaFoldDB" id="A0A1Y1WXN6"/>
<dbReference type="OrthoDB" id="2250022at2759"/>
<reference evidence="11 12" key="1">
    <citation type="submission" date="2016-08" db="EMBL/GenBank/DDBJ databases">
        <title>A Parts List for Fungal Cellulosomes Revealed by Comparative Genomics.</title>
        <authorList>
            <consortium name="DOE Joint Genome Institute"/>
            <person name="Haitjema C.H."/>
            <person name="Gilmore S.P."/>
            <person name="Henske J.K."/>
            <person name="Solomon K.V."/>
            <person name="De Groot R."/>
            <person name="Kuo A."/>
            <person name="Mondo S.J."/>
            <person name="Salamov A.A."/>
            <person name="Labutti K."/>
            <person name="Zhao Z."/>
            <person name="Chiniquy J."/>
            <person name="Barry K."/>
            <person name="Brewer H.M."/>
            <person name="Purvine S.O."/>
            <person name="Wright A.T."/>
            <person name="Boxma B."/>
            <person name="Van Alen T."/>
            <person name="Hackstein J.H."/>
            <person name="Baker S.E."/>
            <person name="Grigoriev I.V."/>
            <person name="O'Malley M.A."/>
        </authorList>
    </citation>
    <scope>NUCLEOTIDE SEQUENCE [LARGE SCALE GENOMIC DNA]</scope>
    <source>
        <strain evidence="11 12">S4</strain>
    </source>
</reference>
<dbReference type="GO" id="GO:0071040">
    <property type="term" value="P:nuclear polyadenylation-dependent antisense transcript catabolic process"/>
    <property type="evidence" value="ECO:0007669"/>
    <property type="project" value="TreeGrafter"/>
</dbReference>
<dbReference type="STRING" id="1754192.A0A1Y1WXN6"/>
<feature type="region of interest" description="Disordered" evidence="9">
    <location>
        <begin position="828"/>
        <end position="850"/>
    </location>
</feature>
<feature type="compositionally biased region" description="Polar residues" evidence="9">
    <location>
        <begin position="831"/>
        <end position="850"/>
    </location>
</feature>
<sequence length="850" mass="98918">MDSKSKSEISNEITDKLLKAVVSTTKATQFLIPSEYSFYKSSDKNFSKSIKKTNKTLLDICNKCINYVNNTQGRAFTDINDFSDNYNEIVEVMDNLLEKADVCIDELTGKRKTYNTSGVIKANPVVAQMNVESDNYKLLHAQNILRPQLKFEDKIDNSNNPAPLKIKYKPNAKVPLNVMEENADDSVQDTMENYHPYKYEIQHIQYPENMFTIREPIMPKDYDQTPFTFVNTKEEFMKMIEKLNKASEIAVDLEHHDYRSFQGFTCLVQISTREEDWVVDALAMRSLMYNLNESFTNPNIVKVFHGAESDIVWLQCDFGVYIVNLFDTYHASHLLNYTQHSLAYLLKYLVNFDADKKYQLADWRIRPLPKEMLRYARDDTHYLLYIYDRMRNDLIANGDPKVFNLMKVTLERSERTSLKVYHKDIYREDGSGKYGWLSIIHRDPKSLNSEQFAVLKAVHKWRDQTAREEDESPRYVMPNHILRRIAEEMPTDPQSVHGCCNPIPPLVRMYSMDIARIIEKTRNEFLKNKKENDKRFEETAKSLKAIKERAERGPIHQFFNDDNEEGNVIKMENIPMDIDNDNDNINNSSEDDNNNNKKKIPITIAEKSSFLINSDDEIEDEKDNKAYQLMLSIRKSLKLVSPSVTLLKFTEKEEENEDNNNRNRKLTSITPPPPKVENKKEEEEEKDDSKEIFTISETGKSKRKAESIEDLQKPAETQNSKKKHKKNKRSKKRSSSVPNTDNPNGEEGKEGKGNSEEGDNNNNKTFTPYDYENNKSDVIEMIKADANSKTVLETHKDKLKKLKNKKNNNNKIFKPFNALPNEVKFSEKIQKNTVNPRSGNRSYTFKNNKK</sequence>
<dbReference type="InterPro" id="IPR002562">
    <property type="entry name" value="3'-5'_exonuclease_dom"/>
</dbReference>
<dbReference type="Pfam" id="PF01612">
    <property type="entry name" value="DNA_pol_A_exo1"/>
    <property type="match status" value="1"/>
</dbReference>
<feature type="region of interest" description="Disordered" evidence="9">
    <location>
        <begin position="577"/>
        <end position="600"/>
    </location>
</feature>
<feature type="compositionally biased region" description="Basic and acidic residues" evidence="9">
    <location>
        <begin position="746"/>
        <end position="755"/>
    </location>
</feature>
<dbReference type="InterPro" id="IPR045092">
    <property type="entry name" value="Rrp6-like"/>
</dbReference>
<dbReference type="GO" id="GO:0071039">
    <property type="term" value="P:nuclear polyadenylation-dependent CUT catabolic process"/>
    <property type="evidence" value="ECO:0007669"/>
    <property type="project" value="TreeGrafter"/>
</dbReference>
<dbReference type="GO" id="GO:0071038">
    <property type="term" value="P:TRAMP-dependent tRNA surveillance pathway"/>
    <property type="evidence" value="ECO:0007669"/>
    <property type="project" value="TreeGrafter"/>
</dbReference>
<dbReference type="GO" id="GO:0071044">
    <property type="term" value="P:histone mRNA catabolic process"/>
    <property type="evidence" value="ECO:0007669"/>
    <property type="project" value="TreeGrafter"/>
</dbReference>
<evidence type="ECO:0000256" key="8">
    <source>
        <dbReference type="ARBA" id="ARBA00043957"/>
    </source>
</evidence>
<dbReference type="Gene3D" id="1.10.150.80">
    <property type="entry name" value="HRDC domain"/>
    <property type="match status" value="1"/>
</dbReference>
<gene>
    <name evidence="11" type="ORF">BCR32DRAFT_235280</name>
</gene>
<feature type="compositionally biased region" description="Basic and acidic residues" evidence="9">
    <location>
        <begin position="676"/>
        <end position="691"/>
    </location>
</feature>
<evidence type="ECO:0000313" key="11">
    <source>
        <dbReference type="EMBL" id="ORX78088.1"/>
    </source>
</evidence>
<dbReference type="GO" id="GO:0003727">
    <property type="term" value="F:single-stranded RNA binding"/>
    <property type="evidence" value="ECO:0007669"/>
    <property type="project" value="TreeGrafter"/>
</dbReference>
<dbReference type="GO" id="GO:0000467">
    <property type="term" value="P:exonucleolytic trimming to generate mature 3'-end of 5.8S rRNA from tricistronic rRNA transcript (SSU-rRNA, 5.8S rRNA, LSU-rRNA)"/>
    <property type="evidence" value="ECO:0007669"/>
    <property type="project" value="InterPro"/>
</dbReference>
<dbReference type="SUPFAM" id="SSF47819">
    <property type="entry name" value="HRDC-like"/>
    <property type="match status" value="1"/>
</dbReference>
<dbReference type="InterPro" id="IPR002121">
    <property type="entry name" value="HRDC_dom"/>
</dbReference>
<dbReference type="Proteomes" id="UP000193944">
    <property type="component" value="Unassembled WGS sequence"/>
</dbReference>
<dbReference type="PROSITE" id="PS50967">
    <property type="entry name" value="HRDC"/>
    <property type="match status" value="1"/>
</dbReference>
<dbReference type="Gene3D" id="3.30.420.10">
    <property type="entry name" value="Ribonuclease H-like superfamily/Ribonuclease H"/>
    <property type="match status" value="1"/>
</dbReference>
<dbReference type="InterPro" id="IPR012337">
    <property type="entry name" value="RNaseH-like_sf"/>
</dbReference>
<dbReference type="GO" id="GO:0071051">
    <property type="term" value="P:poly(A)-dependent snoRNA 3'-end processing"/>
    <property type="evidence" value="ECO:0007669"/>
    <property type="project" value="TreeGrafter"/>
</dbReference>
<evidence type="ECO:0000256" key="1">
    <source>
        <dbReference type="ARBA" id="ARBA00004123"/>
    </source>
</evidence>
<dbReference type="FunFam" id="1.10.150.80:FF:000001">
    <property type="entry name" value="Putative exosome component 10"/>
    <property type="match status" value="1"/>
</dbReference>
<comment type="subcellular location">
    <subcellularLocation>
        <location evidence="1">Nucleus</location>
    </subcellularLocation>
</comment>
<evidence type="ECO:0000256" key="9">
    <source>
        <dbReference type="SAM" id="MobiDB-lite"/>
    </source>
</evidence>
<keyword evidence="3" id="KW-0540">Nuclease</keyword>
<dbReference type="GO" id="GO:0000175">
    <property type="term" value="F:3'-5'-RNA exonuclease activity"/>
    <property type="evidence" value="ECO:0007669"/>
    <property type="project" value="InterPro"/>
</dbReference>
<dbReference type="Pfam" id="PF08066">
    <property type="entry name" value="PMC2NT"/>
    <property type="match status" value="1"/>
</dbReference>
<protein>
    <recommendedName>
        <fullName evidence="10">HRDC domain-containing protein</fullName>
    </recommendedName>
</protein>
<dbReference type="FunFam" id="3.30.420.10:FF:000059">
    <property type="entry name" value="Exosome complex exonuclease Rrp6"/>
    <property type="match status" value="1"/>
</dbReference>
<comment type="similarity">
    <text evidence="8">Belongs to the exosome component 10/RRP6 family.</text>
</comment>
<evidence type="ECO:0000256" key="6">
    <source>
        <dbReference type="ARBA" id="ARBA00022839"/>
    </source>
</evidence>
<evidence type="ECO:0000256" key="4">
    <source>
        <dbReference type="ARBA" id="ARBA00022801"/>
    </source>
</evidence>
<dbReference type="InterPro" id="IPR049559">
    <property type="entry name" value="Rrp6p-like_exo"/>
</dbReference>
<keyword evidence="4" id="KW-0378">Hydrolase</keyword>
<evidence type="ECO:0000259" key="10">
    <source>
        <dbReference type="PROSITE" id="PS50967"/>
    </source>
</evidence>
<dbReference type="Pfam" id="PF00570">
    <property type="entry name" value="HRDC"/>
    <property type="match status" value="1"/>
</dbReference>
<dbReference type="SMART" id="SM00341">
    <property type="entry name" value="HRDC"/>
    <property type="match status" value="1"/>
</dbReference>
<feature type="region of interest" description="Disordered" evidence="9">
    <location>
        <begin position="651"/>
        <end position="771"/>
    </location>
</feature>
<keyword evidence="12" id="KW-1185">Reference proteome</keyword>
<evidence type="ECO:0000256" key="2">
    <source>
        <dbReference type="ARBA" id="ARBA00022552"/>
    </source>
</evidence>
<reference evidence="11 12" key="2">
    <citation type="submission" date="2016-08" db="EMBL/GenBank/DDBJ databases">
        <title>Pervasive Adenine N6-methylation of Active Genes in Fungi.</title>
        <authorList>
            <consortium name="DOE Joint Genome Institute"/>
            <person name="Mondo S.J."/>
            <person name="Dannebaum R.O."/>
            <person name="Kuo R.C."/>
            <person name="Labutti K."/>
            <person name="Haridas S."/>
            <person name="Kuo A."/>
            <person name="Salamov A."/>
            <person name="Ahrendt S.R."/>
            <person name="Lipzen A."/>
            <person name="Sullivan W."/>
            <person name="Andreopoulos W.B."/>
            <person name="Clum A."/>
            <person name="Lindquist E."/>
            <person name="Daum C."/>
            <person name="Ramamoorthy G.K."/>
            <person name="Gryganskyi A."/>
            <person name="Culley D."/>
            <person name="Magnuson J.K."/>
            <person name="James T.Y."/>
            <person name="O'Malley M.A."/>
            <person name="Stajich J.E."/>
            <person name="Spatafora J.W."/>
            <person name="Visel A."/>
            <person name="Grigoriev I.V."/>
        </authorList>
    </citation>
    <scope>NUCLEOTIDE SEQUENCE [LARGE SCALE GENOMIC DNA]</scope>
    <source>
        <strain evidence="11 12">S4</strain>
    </source>
</reference>
<evidence type="ECO:0000313" key="12">
    <source>
        <dbReference type="Proteomes" id="UP000193944"/>
    </source>
</evidence>
<dbReference type="InterPro" id="IPR010997">
    <property type="entry name" value="HRDC-like_sf"/>
</dbReference>
<dbReference type="SUPFAM" id="SSF53098">
    <property type="entry name" value="Ribonuclease H-like"/>
    <property type="match status" value="1"/>
</dbReference>
<evidence type="ECO:0000256" key="5">
    <source>
        <dbReference type="ARBA" id="ARBA00022835"/>
    </source>
</evidence>
<dbReference type="EMBL" id="MCFG01000223">
    <property type="protein sequence ID" value="ORX78088.1"/>
    <property type="molecule type" value="Genomic_DNA"/>
</dbReference>
<feature type="compositionally biased region" description="Basic residues" evidence="9">
    <location>
        <begin position="720"/>
        <end position="734"/>
    </location>
</feature>
<dbReference type="GO" id="GO:0000166">
    <property type="term" value="F:nucleotide binding"/>
    <property type="evidence" value="ECO:0007669"/>
    <property type="project" value="InterPro"/>
</dbReference>
<dbReference type="PANTHER" id="PTHR12124">
    <property type="entry name" value="POLYMYOSITIS/SCLERODERMA AUTOANTIGEN-RELATED"/>
    <property type="match status" value="1"/>
</dbReference>
<organism evidence="11 12">
    <name type="scientific">Anaeromyces robustus</name>
    <dbReference type="NCBI Taxonomy" id="1754192"/>
    <lineage>
        <taxon>Eukaryota</taxon>
        <taxon>Fungi</taxon>
        <taxon>Fungi incertae sedis</taxon>
        <taxon>Chytridiomycota</taxon>
        <taxon>Chytridiomycota incertae sedis</taxon>
        <taxon>Neocallimastigomycetes</taxon>
        <taxon>Neocallimastigales</taxon>
        <taxon>Neocallimastigaceae</taxon>
        <taxon>Anaeromyces</taxon>
    </lineage>
</organism>
<feature type="compositionally biased region" description="Low complexity" evidence="9">
    <location>
        <begin position="577"/>
        <end position="588"/>
    </location>
</feature>
<keyword evidence="2" id="KW-0698">rRNA processing</keyword>
<dbReference type="PANTHER" id="PTHR12124:SF47">
    <property type="entry name" value="EXOSOME COMPONENT 10"/>
    <property type="match status" value="1"/>
</dbReference>